<gene>
    <name evidence="2" type="ORF">C9374_000335</name>
</gene>
<dbReference type="GeneID" id="68092797"/>
<accession>A0AA88GZJ6</accession>
<reference evidence="2 3" key="1">
    <citation type="journal article" date="2018" name="BMC Genomics">
        <title>The genome of Naegleria lovaniensis, the basis for a comparative approach to unravel pathogenicity factors of the human pathogenic amoeba N. fowleri.</title>
        <authorList>
            <person name="Liechti N."/>
            <person name="Schurch N."/>
            <person name="Bruggmann R."/>
            <person name="Wittwer M."/>
        </authorList>
    </citation>
    <scope>NUCLEOTIDE SEQUENCE [LARGE SCALE GENOMIC DNA]</scope>
    <source>
        <strain evidence="2 3">ATCC 30569</strain>
    </source>
</reference>
<dbReference type="EMBL" id="PYSW02000009">
    <property type="protein sequence ID" value="KAG2388896.1"/>
    <property type="molecule type" value="Genomic_DNA"/>
</dbReference>
<name>A0AA88GZJ6_NAELO</name>
<dbReference type="RefSeq" id="XP_044552888.1">
    <property type="nucleotide sequence ID" value="XM_044692868.1"/>
</dbReference>
<dbReference type="AlphaFoldDB" id="A0AA88GZJ6"/>
<protein>
    <submittedName>
        <fullName evidence="2">Uncharacterized protein</fullName>
    </submittedName>
</protein>
<organism evidence="2 3">
    <name type="scientific">Naegleria lovaniensis</name>
    <name type="common">Amoeba</name>
    <dbReference type="NCBI Taxonomy" id="51637"/>
    <lineage>
        <taxon>Eukaryota</taxon>
        <taxon>Discoba</taxon>
        <taxon>Heterolobosea</taxon>
        <taxon>Tetramitia</taxon>
        <taxon>Eutetramitia</taxon>
        <taxon>Vahlkampfiidae</taxon>
        <taxon>Naegleria</taxon>
    </lineage>
</organism>
<feature type="compositionally biased region" description="Polar residues" evidence="1">
    <location>
        <begin position="1"/>
        <end position="10"/>
    </location>
</feature>
<sequence length="206" mass="23704">MPIPEQSISPELNIHHHKNKSREVSHHYEDTRPHSTTTESEISARPHHSIKEMINPTLREALEALTLNLQTFMKYLDYHEKKNGQNAIFGISTPLNTASTNNSVSISMGTIEKTNAVPSSANYEYLQIDPQCIGDDEIILTEKEYMQLEEIYLNPIKYLSDTLKILNERNQHEDEYRDNITPTPNSSMLQSPVIIQGRARKRNYNN</sequence>
<evidence type="ECO:0000313" key="2">
    <source>
        <dbReference type="EMBL" id="KAG2388896.1"/>
    </source>
</evidence>
<feature type="compositionally biased region" description="Basic and acidic residues" evidence="1">
    <location>
        <begin position="21"/>
        <end position="33"/>
    </location>
</feature>
<evidence type="ECO:0000256" key="1">
    <source>
        <dbReference type="SAM" id="MobiDB-lite"/>
    </source>
</evidence>
<feature type="region of interest" description="Disordered" evidence="1">
    <location>
        <begin position="1"/>
        <end position="44"/>
    </location>
</feature>
<evidence type="ECO:0000313" key="3">
    <source>
        <dbReference type="Proteomes" id="UP000816034"/>
    </source>
</evidence>
<dbReference type="Proteomes" id="UP000816034">
    <property type="component" value="Unassembled WGS sequence"/>
</dbReference>
<comment type="caution">
    <text evidence="2">The sequence shown here is derived from an EMBL/GenBank/DDBJ whole genome shotgun (WGS) entry which is preliminary data.</text>
</comment>
<proteinExistence type="predicted"/>
<keyword evidence="3" id="KW-1185">Reference proteome</keyword>